<protein>
    <submittedName>
        <fullName evidence="2">Uncharacterized protein</fullName>
    </submittedName>
</protein>
<dbReference type="AlphaFoldDB" id="A0A1X9ST19"/>
<dbReference type="KEGG" id="cdev:CIGN_1156"/>
<name>A0A1X9ST19_9BACT</name>
<gene>
    <name evidence="2" type="ORF">CIGN_1156</name>
</gene>
<evidence type="ECO:0000313" key="3">
    <source>
        <dbReference type="Proteomes" id="UP000194309"/>
    </source>
</evidence>
<dbReference type="STRING" id="1660064.CIGN_1156"/>
<accession>A0A1X9ST19</accession>
<keyword evidence="1" id="KW-1133">Transmembrane helix</keyword>
<keyword evidence="1" id="KW-0472">Membrane</keyword>
<keyword evidence="1" id="KW-0812">Transmembrane</keyword>
<keyword evidence="3" id="KW-1185">Reference proteome</keyword>
<dbReference type="Proteomes" id="UP000194309">
    <property type="component" value="Chromosome"/>
</dbReference>
<proteinExistence type="predicted"/>
<sequence>MNELIKNIGLGLFVNGSFALLNGVFTIQSFLITTLSVGIMWICIKLEKKE</sequence>
<organism evidence="2 3">
    <name type="scientific">Campylobacter devanensis</name>
    <dbReference type="NCBI Taxonomy" id="3161138"/>
    <lineage>
        <taxon>Bacteria</taxon>
        <taxon>Pseudomonadati</taxon>
        <taxon>Campylobacterota</taxon>
        <taxon>Epsilonproteobacteria</taxon>
        <taxon>Campylobacterales</taxon>
        <taxon>Campylobacteraceae</taxon>
        <taxon>Campylobacter</taxon>
    </lineage>
</organism>
<evidence type="ECO:0000256" key="1">
    <source>
        <dbReference type="SAM" id="Phobius"/>
    </source>
</evidence>
<feature type="transmembrane region" description="Helical" evidence="1">
    <location>
        <begin position="20"/>
        <end position="44"/>
    </location>
</feature>
<reference evidence="2 3" key="1">
    <citation type="journal article" date="2017" name="Genome Biol. Evol.">
        <title>Comparative Genomic Analysis Identifies a Campylobacter Clade Deficient in Selenium Metabolism.</title>
        <authorList>
            <person name="Miller W.G."/>
            <person name="Yee E."/>
            <person name="Lopes B.S."/>
            <person name="Chapman M.H."/>
            <person name="Huynh S."/>
            <person name="Bono J.L."/>
            <person name="Parker C.T."/>
            <person name="Strachan N.J.C."/>
            <person name="Forbes K.J."/>
        </authorList>
    </citation>
    <scope>NUCLEOTIDE SEQUENCE [LARGE SCALE GENOMIC DNA]</scope>
    <source>
        <strain evidence="2 3">NCTC 13003</strain>
    </source>
</reference>
<evidence type="ECO:0000313" key="2">
    <source>
        <dbReference type="EMBL" id="ARQ99424.1"/>
    </source>
</evidence>
<dbReference type="EMBL" id="CP018788">
    <property type="protein sequence ID" value="ARQ99424.1"/>
    <property type="molecule type" value="Genomic_DNA"/>
</dbReference>